<feature type="domain" description="Protein kinase" evidence="16">
    <location>
        <begin position="4081"/>
        <end position="4242"/>
    </location>
</feature>
<feature type="domain" description="Fibronectin type-III" evidence="18">
    <location>
        <begin position="3008"/>
        <end position="3106"/>
    </location>
</feature>
<dbReference type="Pfam" id="PF00041">
    <property type="entry name" value="fn3"/>
    <property type="match status" value="2"/>
</dbReference>
<dbReference type="PROSITE" id="PS50835">
    <property type="entry name" value="IG_LIKE"/>
    <property type="match status" value="16"/>
</dbReference>
<feature type="domain" description="Fibronectin type-III" evidence="18">
    <location>
        <begin position="3933"/>
        <end position="4027"/>
    </location>
</feature>
<evidence type="ECO:0000259" key="18">
    <source>
        <dbReference type="PROSITE" id="PS50853"/>
    </source>
</evidence>
<dbReference type="FunFam" id="2.60.40.10:FF:000345">
    <property type="entry name" value="Muscle M-line assembly protein unc-89"/>
    <property type="match status" value="3"/>
</dbReference>
<dbReference type="FunFam" id="1.20.900.10:FF:000033">
    <property type="entry name" value="Muscle M-line assembly protein unc-89-like Protein"/>
    <property type="match status" value="1"/>
</dbReference>
<dbReference type="InParanoid" id="A0A482XDT1"/>
<feature type="compositionally biased region" description="Basic and acidic residues" evidence="12">
    <location>
        <begin position="1501"/>
        <end position="1519"/>
    </location>
</feature>
<feature type="region of interest" description="Disordered" evidence="12">
    <location>
        <begin position="1849"/>
        <end position="1993"/>
    </location>
</feature>
<comment type="subcellular location">
    <subcellularLocation>
        <location evidence="10">Cytoplasm</location>
        <location evidence="10">Myofibril</location>
        <location evidence="10">Sarcomere</location>
        <location evidence="10">M line</location>
    </subcellularLocation>
</comment>
<dbReference type="FunFam" id="2.60.40.10:FF:000032">
    <property type="entry name" value="palladin isoform X1"/>
    <property type="match status" value="2"/>
</dbReference>
<evidence type="ECO:0000256" key="3">
    <source>
        <dbReference type="ARBA" id="ARBA00022490"/>
    </source>
</evidence>
<feature type="domain" description="Ig-like" evidence="17">
    <location>
        <begin position="1026"/>
        <end position="1115"/>
    </location>
</feature>
<evidence type="ECO:0000256" key="6">
    <source>
        <dbReference type="ARBA" id="ARBA00022840"/>
    </source>
</evidence>
<dbReference type="InterPro" id="IPR001849">
    <property type="entry name" value="PH_domain"/>
</dbReference>
<dbReference type="Gene3D" id="2.30.29.30">
    <property type="entry name" value="Pleckstrin-homology domain (PH domain)/Phosphotyrosine-binding domain (PTB)"/>
    <property type="match status" value="1"/>
</dbReference>
<dbReference type="GO" id="GO:0031430">
    <property type="term" value="C:M band"/>
    <property type="evidence" value="ECO:0007669"/>
    <property type="project" value="UniProtKB-SubCell"/>
</dbReference>
<gene>
    <name evidence="19" type="ORF">LSTR_LSTR007219</name>
</gene>
<feature type="region of interest" description="Disordered" evidence="12">
    <location>
        <begin position="3669"/>
        <end position="3697"/>
    </location>
</feature>
<dbReference type="Pfam" id="PF07679">
    <property type="entry name" value="I-set"/>
    <property type="match status" value="21"/>
</dbReference>
<dbReference type="PROSITE" id="PS50853">
    <property type="entry name" value="FN3"/>
    <property type="match status" value="2"/>
</dbReference>
<keyword evidence="6" id="KW-0067">ATP-binding</keyword>
<dbReference type="GO" id="GO:0045214">
    <property type="term" value="P:sarcomere organization"/>
    <property type="evidence" value="ECO:0007669"/>
    <property type="project" value="UniProtKB-ARBA"/>
</dbReference>
<dbReference type="InterPro" id="IPR003598">
    <property type="entry name" value="Ig_sub2"/>
</dbReference>
<dbReference type="InterPro" id="IPR036116">
    <property type="entry name" value="FN3_sf"/>
</dbReference>
<dbReference type="FunFam" id="2.60.40.10:FF:000919">
    <property type="entry name" value="Uncharacterized protein, isoform C"/>
    <property type="match status" value="1"/>
</dbReference>
<evidence type="ECO:0000256" key="8">
    <source>
        <dbReference type="ARBA" id="ARBA00023179"/>
    </source>
</evidence>
<dbReference type="Gene3D" id="3.30.200.20">
    <property type="entry name" value="Phosphorylase Kinase, domain 1"/>
    <property type="match status" value="1"/>
</dbReference>
<keyword evidence="3" id="KW-0963">Cytoplasm</keyword>
<keyword evidence="7" id="KW-1015">Disulfide bond</keyword>
<feature type="domain" description="Ig-like" evidence="17">
    <location>
        <begin position="903"/>
        <end position="1011"/>
    </location>
</feature>
<dbReference type="PROSITE" id="PS50010">
    <property type="entry name" value="DH_2"/>
    <property type="match status" value="1"/>
</dbReference>
<dbReference type="EMBL" id="QKKF02012050">
    <property type="protein sequence ID" value="RZF43883.1"/>
    <property type="molecule type" value="Genomic_DNA"/>
</dbReference>
<dbReference type="SMART" id="SM00060">
    <property type="entry name" value="FN3"/>
    <property type="match status" value="2"/>
</dbReference>
<reference evidence="19 20" key="1">
    <citation type="journal article" date="2017" name="Gigascience">
        <title>Genome sequence of the small brown planthopper, Laodelphax striatellus.</title>
        <authorList>
            <person name="Zhu J."/>
            <person name="Jiang F."/>
            <person name="Wang X."/>
            <person name="Yang P."/>
            <person name="Bao Y."/>
            <person name="Zhao W."/>
            <person name="Wang W."/>
            <person name="Lu H."/>
            <person name="Wang Q."/>
            <person name="Cui N."/>
            <person name="Li J."/>
            <person name="Chen X."/>
            <person name="Luo L."/>
            <person name="Yu J."/>
            <person name="Kang L."/>
            <person name="Cui F."/>
        </authorList>
    </citation>
    <scope>NUCLEOTIDE SEQUENCE [LARGE SCALE GENOMIC DNA]</scope>
    <source>
        <strain evidence="19">Lst14</strain>
    </source>
</reference>
<feature type="compositionally biased region" description="Polar residues" evidence="12">
    <location>
        <begin position="1761"/>
        <end position="1775"/>
    </location>
</feature>
<feature type="compositionally biased region" description="Polar residues" evidence="12">
    <location>
        <begin position="2691"/>
        <end position="2703"/>
    </location>
</feature>
<dbReference type="FunFam" id="2.60.40.10:FF:000802">
    <property type="entry name" value="Muscle M-line assembly protein unc-89"/>
    <property type="match status" value="1"/>
</dbReference>
<dbReference type="SUPFAM" id="SSF48065">
    <property type="entry name" value="DBL homology domain (DH-domain)"/>
    <property type="match status" value="1"/>
</dbReference>
<dbReference type="InterPro" id="IPR036179">
    <property type="entry name" value="Ig-like_dom_sf"/>
</dbReference>
<feature type="compositionally biased region" description="Basic and acidic residues" evidence="12">
    <location>
        <begin position="1527"/>
        <end position="1552"/>
    </location>
</feature>
<feature type="domain" description="Ig-like" evidence="17">
    <location>
        <begin position="2608"/>
        <end position="2698"/>
    </location>
</feature>
<feature type="domain" description="Ig-like" evidence="17">
    <location>
        <begin position="1404"/>
        <end position="1495"/>
    </location>
</feature>
<dbReference type="GO" id="GO:0045989">
    <property type="term" value="P:positive regulation of striated muscle contraction"/>
    <property type="evidence" value="ECO:0007669"/>
    <property type="project" value="UniProtKB-ARBA"/>
</dbReference>
<feature type="compositionally biased region" description="Basic and acidic residues" evidence="12">
    <location>
        <begin position="1779"/>
        <end position="1794"/>
    </location>
</feature>
<dbReference type="FunFam" id="2.30.29.30:FF:000519">
    <property type="entry name" value="Muscle M-line assembly protein unc-89-like Protein"/>
    <property type="match status" value="1"/>
</dbReference>
<feature type="domain" description="Ig-like" evidence="17">
    <location>
        <begin position="2519"/>
        <end position="2602"/>
    </location>
</feature>
<dbReference type="GO" id="GO:0005085">
    <property type="term" value="F:guanyl-nucleotide exchange factor activity"/>
    <property type="evidence" value="ECO:0007669"/>
    <property type="project" value="InterPro"/>
</dbReference>
<feature type="domain" description="Ig-like" evidence="17">
    <location>
        <begin position="1214"/>
        <end position="1304"/>
    </location>
</feature>
<comment type="similarity">
    <text evidence="1">Belongs to the protein kinase superfamily. CAMK Ser/Thr protein kinase family.</text>
</comment>
<evidence type="ECO:0000313" key="20">
    <source>
        <dbReference type="Proteomes" id="UP000291343"/>
    </source>
</evidence>
<evidence type="ECO:0000256" key="5">
    <source>
        <dbReference type="ARBA" id="ARBA00022741"/>
    </source>
</evidence>
<dbReference type="PROSITE" id="PS50003">
    <property type="entry name" value="PH_DOMAIN"/>
    <property type="match status" value="1"/>
</dbReference>
<evidence type="ECO:0000259" key="15">
    <source>
        <dbReference type="PROSITE" id="PS50010"/>
    </source>
</evidence>
<feature type="domain" description="PH" evidence="14">
    <location>
        <begin position="368"/>
        <end position="476"/>
    </location>
</feature>
<feature type="compositionally biased region" description="Basic and acidic residues" evidence="12">
    <location>
        <begin position="3681"/>
        <end position="3697"/>
    </location>
</feature>
<name>A0A482XDT1_LAOST</name>
<dbReference type="Gene3D" id="1.10.510.10">
    <property type="entry name" value="Transferase(Phosphotransferase) domain 1"/>
    <property type="match status" value="2"/>
</dbReference>
<evidence type="ECO:0000313" key="19">
    <source>
        <dbReference type="EMBL" id="RZF43883.1"/>
    </source>
</evidence>
<feature type="domain" description="Ig-like" evidence="17">
    <location>
        <begin position="3837"/>
        <end position="3928"/>
    </location>
</feature>
<dbReference type="SMART" id="SM00408">
    <property type="entry name" value="IGc2"/>
    <property type="match status" value="20"/>
</dbReference>
<dbReference type="SUPFAM" id="SSF56112">
    <property type="entry name" value="Protein kinase-like (PK-like)"/>
    <property type="match status" value="2"/>
</dbReference>
<feature type="domain" description="Ig-like" evidence="17">
    <location>
        <begin position="2323"/>
        <end position="2415"/>
    </location>
</feature>
<keyword evidence="9" id="KW-0393">Immunoglobulin domain</keyword>
<feature type="domain" description="Ig-like" evidence="17">
    <location>
        <begin position="1309"/>
        <end position="1401"/>
    </location>
</feature>
<evidence type="ECO:0000256" key="2">
    <source>
        <dbReference type="ARBA" id="ARBA00022443"/>
    </source>
</evidence>
<dbReference type="FunFam" id="2.60.40.10:FF:000873">
    <property type="entry name" value="Muscle M-line assembly protein unc-89"/>
    <property type="match status" value="1"/>
</dbReference>
<keyword evidence="2 11" id="KW-0728">SH3 domain</keyword>
<keyword evidence="8" id="KW-0514">Muscle protein</keyword>
<dbReference type="PANTHER" id="PTHR47633">
    <property type="entry name" value="IMMUNOGLOBULIN"/>
    <property type="match status" value="1"/>
</dbReference>
<feature type="compositionally biased region" description="Basic and acidic residues" evidence="12">
    <location>
        <begin position="1653"/>
        <end position="1674"/>
    </location>
</feature>
<dbReference type="GO" id="GO:0060298">
    <property type="term" value="P:positive regulation of sarcomere organization"/>
    <property type="evidence" value="ECO:0007669"/>
    <property type="project" value="UniProtKB-ARBA"/>
</dbReference>
<dbReference type="Pfam" id="PF22697">
    <property type="entry name" value="SOS1_NGEF_PH"/>
    <property type="match status" value="1"/>
</dbReference>
<feature type="domain" description="Ig-like" evidence="17">
    <location>
        <begin position="3243"/>
        <end position="3332"/>
    </location>
</feature>
<feature type="domain" description="Ig-like" evidence="17">
    <location>
        <begin position="2421"/>
        <end position="2513"/>
    </location>
</feature>
<evidence type="ECO:0000256" key="10">
    <source>
        <dbReference type="ARBA" id="ARBA00037833"/>
    </source>
</evidence>
<dbReference type="FunFam" id="2.60.40.10:FF:000519">
    <property type="entry name" value="Muscle M-line assembly protein unc-89"/>
    <property type="match status" value="1"/>
</dbReference>
<dbReference type="InterPro" id="IPR013098">
    <property type="entry name" value="Ig_I-set"/>
</dbReference>
<dbReference type="InterPro" id="IPR003961">
    <property type="entry name" value="FN3_dom"/>
</dbReference>
<dbReference type="FunCoup" id="A0A482XDT1">
    <property type="interactions" value="48"/>
</dbReference>
<feature type="compositionally biased region" description="Basic and acidic residues" evidence="12">
    <location>
        <begin position="1924"/>
        <end position="1951"/>
    </location>
</feature>
<evidence type="ECO:0000259" key="13">
    <source>
        <dbReference type="PROSITE" id="PS50002"/>
    </source>
</evidence>
<dbReference type="CDD" id="cd00160">
    <property type="entry name" value="RhoGEF"/>
    <property type="match status" value="1"/>
</dbReference>
<feature type="compositionally biased region" description="Polar residues" evidence="12">
    <location>
        <begin position="1486"/>
        <end position="1498"/>
    </location>
</feature>
<dbReference type="InterPro" id="IPR007110">
    <property type="entry name" value="Ig-like_dom"/>
</dbReference>
<feature type="domain" description="Ig-like" evidence="17">
    <location>
        <begin position="2128"/>
        <end position="2223"/>
    </location>
</feature>
<feature type="domain" description="DH" evidence="15">
    <location>
        <begin position="178"/>
        <end position="356"/>
    </location>
</feature>
<dbReference type="InterPro" id="IPR035899">
    <property type="entry name" value="DBL_dom_sf"/>
</dbReference>
<dbReference type="SMART" id="SM00233">
    <property type="entry name" value="PH"/>
    <property type="match status" value="1"/>
</dbReference>
<proteinExistence type="inferred from homology"/>
<feature type="domain" description="Ig-like" evidence="17">
    <location>
        <begin position="1120"/>
        <end position="1197"/>
    </location>
</feature>
<dbReference type="OrthoDB" id="2570713at2759"/>
<feature type="compositionally biased region" description="Low complexity" evidence="12">
    <location>
        <begin position="630"/>
        <end position="646"/>
    </location>
</feature>
<evidence type="ECO:0000259" key="16">
    <source>
        <dbReference type="PROSITE" id="PS50011"/>
    </source>
</evidence>
<organism evidence="19 20">
    <name type="scientific">Laodelphax striatellus</name>
    <name type="common">Small brown planthopper</name>
    <name type="synonym">Delphax striatella</name>
    <dbReference type="NCBI Taxonomy" id="195883"/>
    <lineage>
        <taxon>Eukaryota</taxon>
        <taxon>Metazoa</taxon>
        <taxon>Ecdysozoa</taxon>
        <taxon>Arthropoda</taxon>
        <taxon>Hexapoda</taxon>
        <taxon>Insecta</taxon>
        <taxon>Pterygota</taxon>
        <taxon>Neoptera</taxon>
        <taxon>Paraneoptera</taxon>
        <taxon>Hemiptera</taxon>
        <taxon>Auchenorrhyncha</taxon>
        <taxon>Fulgoroidea</taxon>
        <taxon>Delphacidae</taxon>
        <taxon>Criomorphinae</taxon>
        <taxon>Laodelphax</taxon>
    </lineage>
</organism>
<dbReference type="FunFam" id="2.60.40.10:FF:000145">
    <property type="entry name" value="Myosin light chain kinase, smooth muscle"/>
    <property type="match status" value="1"/>
</dbReference>
<dbReference type="FunFam" id="2.60.40.10:FF:001381">
    <property type="entry name" value="Uncharacterized protein, isoform C"/>
    <property type="match status" value="1"/>
</dbReference>
<feature type="compositionally biased region" description="Polar residues" evidence="12">
    <location>
        <begin position="1904"/>
        <end position="1915"/>
    </location>
</feature>
<dbReference type="GO" id="GO:0019899">
    <property type="term" value="F:enzyme binding"/>
    <property type="evidence" value="ECO:0007669"/>
    <property type="project" value="UniProtKB-ARBA"/>
</dbReference>
<dbReference type="SMART" id="SM00409">
    <property type="entry name" value="IG"/>
    <property type="match status" value="20"/>
</dbReference>
<dbReference type="GO" id="GO:0004672">
    <property type="term" value="F:protein kinase activity"/>
    <property type="evidence" value="ECO:0007669"/>
    <property type="project" value="InterPro"/>
</dbReference>
<dbReference type="STRING" id="195883.A0A482XDT1"/>
<dbReference type="PROSITE" id="PS50002">
    <property type="entry name" value="SH3"/>
    <property type="match status" value="1"/>
</dbReference>
<dbReference type="InterPro" id="IPR000719">
    <property type="entry name" value="Prot_kinase_dom"/>
</dbReference>
<feature type="compositionally biased region" description="Basic and acidic residues" evidence="12">
    <location>
        <begin position="1736"/>
        <end position="1748"/>
    </location>
</feature>
<dbReference type="GO" id="GO:0005524">
    <property type="term" value="F:ATP binding"/>
    <property type="evidence" value="ECO:0007669"/>
    <property type="project" value="UniProtKB-KW"/>
</dbReference>
<dbReference type="CDD" id="cd00096">
    <property type="entry name" value="Ig"/>
    <property type="match status" value="1"/>
</dbReference>
<dbReference type="SUPFAM" id="SSF49265">
    <property type="entry name" value="Fibronectin type III"/>
    <property type="match status" value="1"/>
</dbReference>
<dbReference type="InterPro" id="IPR000219">
    <property type="entry name" value="DH_dom"/>
</dbReference>
<feature type="domain" description="SH3" evidence="13">
    <location>
        <begin position="56"/>
        <end position="167"/>
    </location>
</feature>
<dbReference type="Pfam" id="PF00069">
    <property type="entry name" value="Pkinase"/>
    <property type="match status" value="2"/>
</dbReference>
<dbReference type="PROSITE" id="PS50011">
    <property type="entry name" value="PROTEIN_KINASE_DOM"/>
    <property type="match status" value="2"/>
</dbReference>
<evidence type="ECO:0000256" key="1">
    <source>
        <dbReference type="ARBA" id="ARBA00006692"/>
    </source>
</evidence>
<sequence>MSSYSRTVTSSTKKEAFKAELNAVLGKRGISETYAESTEESSQMVVSEEYGGEIISSKDIFVAKHDFVPDEQDGINLRKGDKVLVLKTERSDSKKPKLDPDLDLGNDDVALLDNAAAKHKMSIRPRRKHADSRHKETFADMRWLVQIANDPSRQGWVPATLLTLHEDPPENPKEARYRREAVISELVETEEEFGRDIQQVVDHYLKPLDSKSVPTIVRENKELIFGNLKQIAELHNSVLIEGIKYYANEPRMLGKTFIRLERDFDKHVAYCRDEPTAQEFLQENDVVRDFFEEVSQRLGDDKSLSEHLKLPIQRINDYQLLLKELVKYSSILGDDTTDLGKALELMLAVPHRANDNKFISNIEGYHGNIHKLGRLLKHDWFAVTDRDGKSKDRYLFLFKARILICKVRRIAEERFVFVLKDIIRLPEVEVKDHVDDCKVFELHHKQPGFGVYPLTISAHKDNIKTAWLTEIREHASDVLALAEHAADDLRLETQSVDHKNIEPLKGIALQPATPDQVLPPVEFNNTTRKTAAEEIQKAVNDRRIVIEENNSNSKETEGVVCGGKRGKEEGEELPSEKKIKTENQDEEMDRFSSSRRSMSSRRVEEFRSVSSTSSQEIHVETASARHQLTSSSSSSRSMKMAEESASINGQTVSQLREGSGDVDGFSSIQEIAAGSRGGQSYTAIEEVRSGTRGSRDLTSSRSSVDYNASTDVAKAATEYRRSLSSSSAKLFAKPIGGMGGKAVFECEVESGCRVTWLKDNRPLPEGQSHRFTIVSSDSSHRLEIADVTDTDTGIYTARAKNTKGLVSSCTAQLAIDKKVGEESKDQDGGDEHAPFFIVHLHDTQLLENTYLRFMIKVKGKPNPDVKFYKDDVLITSVNARVAIVRDNAERGFYELVIADVQQEDAGTYKCIASNTHGQVECESVVTVTDEKKLFVGLDDDEKLLAPGETPHFTWLRDGQPFDPEERFKVLFKDEEDSLALVFQHVKPEDAGLYTCVASTSTGKISCSAELTVKGAINQLMREPLKPKIITEIKTQEASIGGSAMLELKIEGYPKPEIMWTKGDEEIKADSRHKFLYEDEESMSLVIKNVQQEDEGDYQVKAVNDLGMDSEVIHLTVKAPPKFKKKLTDTDTMVSKQIKLSVQVEGSPKPSVQWYKDGLCIKASDRVKLFEEASAEYTLLIEEARLEDAGSYSVVATNEVNQCSDFCKVQIRSPPRFIKGMEKNIETNENDTVTFTVKVEGDPQPSVKWLHNGSTLKSDGKHVKISEDGQTHTLVVSGVSRADSGAYACEASNQYATVADSGVLNVRCAPHFTTKMADRAAKEGDTNVEFTVNVNAFPRPNVQWFHDEVEITEKVTEFTRIEEGDNYKLIIKEVTKELSGKYTCKVVNDLGEDTSSSNLTVSYKPRFRKGLKNVSMDEGDSLTLEVEIEGVPEPTVKWFKNGEEVTGDAHIKITRDSKRIENYSMTFTLVKPEDGGEYEVRASNEMGTTVSQSTVTIHTKTSHVEEEEKEEAPKWTKEEKAEVEEDTVETKKTSEEELGKAKQADMEEGLKPSEKILIEDTEDEERDVFISDADKVKPAGSFSCVEVKLDDMNVEDVPEGSSCLVEEYSDNEDRKEKLAVSRGVSIVSVSEDESKHTLTPDEPSTPKSSFLFEAEPKEGDSTEKQSKVSDGADKDKKRKGSMEDSALQKQTADVNEVGNEKHSKVSDGTDKDKKRKASMEESALQKQTAEANEVDDEKQSKVSDGTDRDKKRKASTEDAALQKQTAEVNEVDNGSNKKQAKVDDVSDKDKAKKGVEVALGDQNEMGASSKEGKAVVNGDMKRKPSVKGKKDILMDEEDLDIEDEQVLNVIDHDDGDIPQKSLKSDVITECDEDGSGLKKPVTSDVTNDDEMKGASVTELNKENVDVNSQKGAQSLDTSRKLSRQGVKEIENQIDNDAKKQAVDEPPVKKPGMEVDAAGVDGSGSQEAPKEARKSLVNGDLPNRGRKSVVDDVDEDGLDPQVADLLKRVQKQRSVLEEILDKEGEKAAEVGPEIICHVMENKEVFESLPTHFEVSIIGNPRPDVKWFKDEKPIEPSDHLAFIEDEKYRMEIQNVKMSDAGTYKCVASNKLGEKTLEAVLSVKPESALRGPKCTTPLKDLKVPKGQCAELTAVFTADPEPEITWTHDGNEVDATFTKSKNIKQLENGLVECAFTLKIPAGRHEDTGNYKIEAKNKFGFDESSARLDIILRPEILTFKDTTVSPPDDTEMIARIIANPKPEVTWIFENKAIKDDSRHTIISDHEKEQYKMQLKSASKADPGIYKIVAKNSEGEATAEAKLKLHTEAPSFVKKITDQEIKEYAQAEFKVRANGMPKPVITWYKNGKELKSGSDGLTIETILEGQVSSTLTIDHFKLDDEGAYSVTAVNMDGEDECSAKLRLAQIAPSFVKGLERSAEVGENEPLELKAKVDGSPLPHVLWFKDGEEVKDDGRRKITVSPDGLVKLTIDSMKPADSGAYKLEITNTNGKAQSICAVVVSNTPKKPAFIKELADTVAVEGQPLVLQAEMEGFPEPKVKWASQNLDFIKTPSGQIGIEIASVKPEDVGQYSVTISNKLGEETSKAKVDVAEKEKKPQFLSQLMPTNVVEGYPAKLEIKISGHPKPELSWFLNGKPINIDGKHIKLISGPDGSECLLIDSVTPADAGEYQVIAKNAQGETSSKAPLTVSSKMNADEPEEKPGFVKDLRDATADEGEPLIFSAPVFGNPIPDVEWSKDGAAIEPSDRILMTFDGHKVGLEINPSKLSDAGSYKCTLSNPLGEAESSAKGVPSMDAKFAARISGLPKPEASWFKDGVPIDSNNAKYRTKVDDDTYSLYVRDVEPADAGRYKCLAANREGKATCEAELHVVDKIEKGPRAEPPTFLKRIGDCEYYHGMKVKFTACVTGYPDPEVEWFRGNEKLYESERIRMEKEDTGLLRLIISIVDPKVDLGRYRCRIFNQHGEDSCEANLVEASLDMKPRKPLGDQYSDFDKFKSSGAPMPLSDRPIISRMTDRKLTLSWKPSIPHGPREPVTYIVEMCELPDGEWFVARRGIRSCVCDIANLEPFRDYKFRIRVENKYGTSDPSPFAITHREKLELALPSFKPYLPPGVDFHPDHSPYFPKDYDIDRPPHDKYAQAPRFLRQEDDTQYGVKNHNCNLFWFVYGYPKPKMEYYFNDELIEMGGRYDCSYTRNGQATLFINKMLDRDVGIYEAVATNEHGQARQRVRLQIAEYPQFLLRPDETTILTRKSGKLVARVVGVPYPEIKWFKDWQPLATSSRIKIAFIPPDTCVLTINDAMVRDEGLYSISARNIAGAISSSVSIHVEENEAEYNYMSYGRGRDIKPKLRQLGDKYDLGDELGRGTQGITYHAVERVNGRSYAAKVMHGKGHLQTLMKNELEIMNQLNHRKLIRLHDAYETHNTFSLVMELAGGGELLDNLTKQTFVTESEIAGYIRQILWGLEHMHDQNIAHLGLTLGDLLISHVGGDDLKICDFGLSRRIPFGKTASLEFGMPEYVSPEIVTGDGVGTPADMWALGIITHILLTGISPFRGGNDRETLTNIRENKWSFREDVWQNLSGEARDFVKLLLVFQQEGRMDVHTALRHPWLNRADKMPHDEFRITTDSLRNYYNTYKDWYANASCRTWFRRQPLETAFTHPSRMVYPPGGIFTPEPTPERTSKDKEPRTKTWEEQISSRDPLHYELGLVKSESHYQNGPDTYLLQLRDVDFPVRLREYMKVAANRTPTGLGFTRENLEKHAHLDWRAPVIRERRRFTDVMDEEIDDERKARINKYGSPDMYTLRRLRNELGTRLDTHLEAEAMIEQRREGHAPFFREKPQVTAIREELPAELSCFAVGDPKPTVQWFKNDLVVAESHRVKIVEDDAGRSMIKFEPALTVDAGIYKAVARNKIGQVVARTSVVLATLPSPPDSPEVSEISDTEVLLRWKLPRDNGNSPILCYNLQYKEADSSEWTDVASNIDHEFWVIRNLRPSTAHQFRLSARNNIGWSAKGVPTEPCKTKDAGAPKISVTSAMKHYQTACESGKEIDLEEQRIHNLNYEVESAPIEWDDAKPTNKYSFISEIARGQFSVVVKGFNKETEEVVVGKILDCSPENKENVMQEFEAMRSLRHERIACLFEAFLPSDSTGAVFIQEKLQGADILTYMASKHEYTEQMVATAVSQVLDALHYLHWRGLCHLDIQPSNIIMASIRSIQVKLVDFGSAQQVTKLGTMVQKTGAL</sequence>
<feature type="region of interest" description="Disordered" evidence="12">
    <location>
        <begin position="1626"/>
        <end position="1830"/>
    </location>
</feature>
<dbReference type="InterPro" id="IPR003599">
    <property type="entry name" value="Ig_sub"/>
</dbReference>
<dbReference type="Gene3D" id="2.60.40.10">
    <property type="entry name" value="Immunoglobulins"/>
    <property type="match status" value="23"/>
</dbReference>
<dbReference type="InterPro" id="IPR013783">
    <property type="entry name" value="Ig-like_fold"/>
</dbReference>
<evidence type="ECO:0000256" key="9">
    <source>
        <dbReference type="ARBA" id="ARBA00023319"/>
    </source>
</evidence>
<dbReference type="CDD" id="cd13325">
    <property type="entry name" value="PH_unc89"/>
    <property type="match status" value="1"/>
</dbReference>
<dbReference type="FunFam" id="2.60.40.10:FF:000107">
    <property type="entry name" value="Myosin, light chain kinase a"/>
    <property type="match status" value="3"/>
</dbReference>
<dbReference type="InterPro" id="IPR011993">
    <property type="entry name" value="PH-like_dom_sf"/>
</dbReference>
<feature type="domain" description="Protein kinase" evidence="16">
    <location>
        <begin position="3362"/>
        <end position="3615"/>
    </location>
</feature>
<feature type="region of interest" description="Disordered" evidence="12">
    <location>
        <begin position="2691"/>
        <end position="2712"/>
    </location>
</feature>
<feature type="region of interest" description="Disordered" evidence="12">
    <location>
        <begin position="1486"/>
        <end position="1552"/>
    </location>
</feature>
<evidence type="ECO:0000259" key="17">
    <source>
        <dbReference type="PROSITE" id="PS50835"/>
    </source>
</evidence>
<feature type="compositionally biased region" description="Polar residues" evidence="12">
    <location>
        <begin position="647"/>
        <end position="656"/>
    </location>
</feature>
<dbReference type="InterPro" id="IPR055251">
    <property type="entry name" value="SOS1_NGEF_PH"/>
</dbReference>
<keyword evidence="5" id="KW-0547">Nucleotide-binding</keyword>
<dbReference type="FunFam" id="2.60.40.10:FF:000425">
    <property type="entry name" value="Myosin light chain kinase"/>
    <property type="match status" value="3"/>
</dbReference>
<dbReference type="GO" id="GO:0008104">
    <property type="term" value="P:intracellular protein localization"/>
    <property type="evidence" value="ECO:0007669"/>
    <property type="project" value="UniProtKB-ARBA"/>
</dbReference>
<feature type="compositionally biased region" description="Basic and acidic residues" evidence="12">
    <location>
        <begin position="1697"/>
        <end position="1711"/>
    </location>
</feature>
<dbReference type="GO" id="GO:0040017">
    <property type="term" value="P:positive regulation of locomotion"/>
    <property type="evidence" value="ECO:0007669"/>
    <property type="project" value="UniProtKB-ARBA"/>
</dbReference>
<dbReference type="FunFam" id="2.60.40.10:FF:000940">
    <property type="entry name" value="Muscle M-line assembly protein unc-89"/>
    <property type="match status" value="1"/>
</dbReference>
<dbReference type="FunFam" id="2.60.40.10:FF:000796">
    <property type="entry name" value="Muscle M-line assembly protein unc-89"/>
    <property type="match status" value="1"/>
</dbReference>
<evidence type="ECO:0000256" key="12">
    <source>
        <dbReference type="SAM" id="MobiDB-lite"/>
    </source>
</evidence>
<comment type="caution">
    <text evidence="19">The sequence shown here is derived from an EMBL/GenBank/DDBJ whole genome shotgun (WGS) entry which is preliminary data.</text>
</comment>
<dbReference type="InterPro" id="IPR001452">
    <property type="entry name" value="SH3_domain"/>
</dbReference>
<keyword evidence="4" id="KW-0677">Repeat</keyword>
<evidence type="ECO:0000256" key="7">
    <source>
        <dbReference type="ARBA" id="ARBA00023157"/>
    </source>
</evidence>
<dbReference type="SUPFAM" id="SSF50729">
    <property type="entry name" value="PH domain-like"/>
    <property type="match status" value="1"/>
</dbReference>
<accession>A0A482XDT1</accession>
<keyword evidence="20" id="KW-1185">Reference proteome</keyword>
<dbReference type="Proteomes" id="UP000291343">
    <property type="component" value="Unassembled WGS sequence"/>
</dbReference>
<feature type="domain" description="Ig-like" evidence="17">
    <location>
        <begin position="2754"/>
        <end position="2877"/>
    </location>
</feature>
<evidence type="ECO:0000259" key="14">
    <source>
        <dbReference type="PROSITE" id="PS50003"/>
    </source>
</evidence>
<dbReference type="FunFam" id="2.60.40.10:FF:001036">
    <property type="entry name" value="Muscle M-line assembly protein unc-89"/>
    <property type="match status" value="1"/>
</dbReference>
<dbReference type="InterPro" id="IPR011009">
    <property type="entry name" value="Kinase-like_dom_sf"/>
</dbReference>
<dbReference type="Gene3D" id="1.20.900.10">
    <property type="entry name" value="Dbl homology (DH) domain"/>
    <property type="match status" value="1"/>
</dbReference>
<feature type="compositionally biased region" description="Basic and acidic residues" evidence="12">
    <location>
        <begin position="574"/>
        <end position="583"/>
    </location>
</feature>
<dbReference type="SMART" id="SM00325">
    <property type="entry name" value="RhoGEF"/>
    <property type="match status" value="1"/>
</dbReference>
<evidence type="ECO:0000256" key="4">
    <source>
        <dbReference type="ARBA" id="ARBA00022737"/>
    </source>
</evidence>
<dbReference type="CDD" id="cd00063">
    <property type="entry name" value="FN3"/>
    <property type="match status" value="2"/>
</dbReference>
<feature type="region of interest" description="Disordered" evidence="12">
    <location>
        <begin position="549"/>
        <end position="663"/>
    </location>
</feature>
<dbReference type="Pfam" id="PF00621">
    <property type="entry name" value="RhoGEF"/>
    <property type="match status" value="1"/>
</dbReference>
<dbReference type="SUPFAM" id="SSF48726">
    <property type="entry name" value="Immunoglobulin"/>
    <property type="match status" value="21"/>
</dbReference>
<protein>
    <recommendedName>
        <fullName evidence="21">Obscurin</fullName>
    </recommendedName>
</protein>
<feature type="domain" description="Ig-like" evidence="17">
    <location>
        <begin position="1998"/>
        <end position="2118"/>
    </location>
</feature>
<evidence type="ECO:0008006" key="21">
    <source>
        <dbReference type="Google" id="ProtNLM"/>
    </source>
</evidence>
<dbReference type="PANTHER" id="PTHR47633:SF3">
    <property type="entry name" value="STRIATED MUSCLE PREFERENTIALLY EXPRESSED PROTEIN KINASE"/>
    <property type="match status" value="1"/>
</dbReference>
<feature type="domain" description="Ig-like" evidence="17">
    <location>
        <begin position="2891"/>
        <end position="2981"/>
    </location>
</feature>
<evidence type="ECO:0000256" key="11">
    <source>
        <dbReference type="PROSITE-ProRule" id="PRU00192"/>
    </source>
</evidence>